<dbReference type="Proteomes" id="UP000254343">
    <property type="component" value="Unassembled WGS sequence"/>
</dbReference>
<accession>A0A380WB05</accession>
<protein>
    <submittedName>
        <fullName evidence="1">Uncharacterized protein</fullName>
    </submittedName>
</protein>
<reference evidence="1 2" key="1">
    <citation type="submission" date="2018-06" db="EMBL/GenBank/DDBJ databases">
        <authorList>
            <consortium name="Pathogen Informatics"/>
            <person name="Doyle S."/>
        </authorList>
    </citation>
    <scope>NUCLEOTIDE SEQUENCE [LARGE SCALE GENOMIC DNA]</scope>
    <source>
        <strain evidence="1 2">NCTC12722</strain>
    </source>
</reference>
<dbReference type="OrthoDB" id="8101345at2"/>
<sequence length="71" mass="7664">MSAQPEPAPEAESDRLDAACDQAIAACGGDLRSTIRALILANEYLEYELATQVSQGYLRGVKHGRFNCYSG</sequence>
<dbReference type="EMBL" id="UIGB01000001">
    <property type="protein sequence ID" value="SUU86164.1"/>
    <property type="molecule type" value="Genomic_DNA"/>
</dbReference>
<name>A0A380WB05_AFIFE</name>
<proteinExistence type="predicted"/>
<dbReference type="RefSeq" id="WP_002716988.1">
    <property type="nucleotide sequence ID" value="NZ_UFSI01000001.1"/>
</dbReference>
<evidence type="ECO:0000313" key="2">
    <source>
        <dbReference type="Proteomes" id="UP000254343"/>
    </source>
</evidence>
<organism evidence="1 2">
    <name type="scientific">Afipia felis</name>
    <name type="common">Cat scratch disease bacillus</name>
    <dbReference type="NCBI Taxonomy" id="1035"/>
    <lineage>
        <taxon>Bacteria</taxon>
        <taxon>Pseudomonadati</taxon>
        <taxon>Pseudomonadota</taxon>
        <taxon>Alphaproteobacteria</taxon>
        <taxon>Hyphomicrobiales</taxon>
        <taxon>Nitrobacteraceae</taxon>
        <taxon>Afipia</taxon>
    </lineage>
</organism>
<dbReference type="AlphaFoldDB" id="A0A380WB05"/>
<gene>
    <name evidence="1" type="ORF">NCTC12722_03386</name>
</gene>
<evidence type="ECO:0000313" key="1">
    <source>
        <dbReference type="EMBL" id="SUU86164.1"/>
    </source>
</evidence>